<dbReference type="RefSeq" id="WP_160907804.1">
    <property type="nucleotide sequence ID" value="NZ_WVHS01000003.1"/>
</dbReference>
<organism evidence="1 2">
    <name type="scientific">Hufsiella ginkgonis</name>
    <dbReference type="NCBI Taxonomy" id="2695274"/>
    <lineage>
        <taxon>Bacteria</taxon>
        <taxon>Pseudomonadati</taxon>
        <taxon>Bacteroidota</taxon>
        <taxon>Sphingobacteriia</taxon>
        <taxon>Sphingobacteriales</taxon>
        <taxon>Sphingobacteriaceae</taxon>
        <taxon>Hufsiella</taxon>
    </lineage>
</organism>
<comment type="caution">
    <text evidence="1">The sequence shown here is derived from an EMBL/GenBank/DDBJ whole genome shotgun (WGS) entry which is preliminary data.</text>
</comment>
<dbReference type="Proteomes" id="UP000451233">
    <property type="component" value="Unassembled WGS sequence"/>
</dbReference>
<keyword evidence="2" id="KW-1185">Reference proteome</keyword>
<evidence type="ECO:0000313" key="2">
    <source>
        <dbReference type="Proteomes" id="UP000451233"/>
    </source>
</evidence>
<accession>A0A7K1Y0V7</accession>
<proteinExistence type="predicted"/>
<name>A0A7K1Y0V7_9SPHI</name>
<evidence type="ECO:0000313" key="1">
    <source>
        <dbReference type="EMBL" id="MXV16832.1"/>
    </source>
</evidence>
<dbReference type="EMBL" id="WVHS01000003">
    <property type="protein sequence ID" value="MXV16832.1"/>
    <property type="molecule type" value="Genomic_DNA"/>
</dbReference>
<sequence length="137" mass="15804">MKTNLEIVQIVYDITRESQVASIISGSVYKLKRIDGSHLEDVVINCLGASNEAVQYCLVNINIHVPNLVLSVDGANVDRSQVDFVRLNQLTKMVIEPLKDYWGDDYNIEIDQVTTFEERDIFEHYQNIRLNFRTLNK</sequence>
<dbReference type="AlphaFoldDB" id="A0A7K1Y0V7"/>
<protein>
    <submittedName>
        <fullName evidence="1">Uncharacterized protein</fullName>
    </submittedName>
</protein>
<gene>
    <name evidence="1" type="ORF">GS398_16135</name>
</gene>
<reference evidence="1 2" key="1">
    <citation type="submission" date="2019-11" db="EMBL/GenBank/DDBJ databases">
        <title>Pedobacter sp. HMF7056 Genome sequencing and assembly.</title>
        <authorList>
            <person name="Kang H."/>
            <person name="Kim H."/>
            <person name="Joh K."/>
        </authorList>
    </citation>
    <scope>NUCLEOTIDE SEQUENCE [LARGE SCALE GENOMIC DNA]</scope>
    <source>
        <strain evidence="1 2">HMF7056</strain>
    </source>
</reference>